<feature type="domain" description="RES" evidence="1">
    <location>
        <begin position="70"/>
        <end position="192"/>
    </location>
</feature>
<protein>
    <submittedName>
        <fullName evidence="2">RES domain-containing protein</fullName>
    </submittedName>
</protein>
<dbReference type="Pfam" id="PF08808">
    <property type="entry name" value="RES"/>
    <property type="match status" value="1"/>
</dbReference>
<dbReference type="EMBL" id="VIFK01000325">
    <property type="protein sequence ID" value="TQE96899.1"/>
    <property type="molecule type" value="Genomic_DNA"/>
</dbReference>
<dbReference type="AlphaFoldDB" id="A0A540VJF2"/>
<proteinExistence type="predicted"/>
<dbReference type="SMART" id="SM00953">
    <property type="entry name" value="RES"/>
    <property type="match status" value="1"/>
</dbReference>
<gene>
    <name evidence="2" type="ORF">FKY71_16350</name>
</gene>
<reference evidence="2 3" key="1">
    <citation type="submission" date="2019-06" db="EMBL/GenBank/DDBJ databases">
        <title>Metagenome assembled Genome of Spiribacter salinus SL48-SHIP from the microbial mat of Salt Lake 48 (Novosibirsk region, Russia).</title>
        <authorList>
            <person name="Shipova A."/>
            <person name="Rozanov A.S."/>
            <person name="Bryanskaya A.V."/>
            <person name="Peltek S.E."/>
        </authorList>
    </citation>
    <scope>NUCLEOTIDE SEQUENCE [LARGE SCALE GENOMIC DNA]</scope>
    <source>
        <strain evidence="2">SL48-SHIP-2</strain>
    </source>
</reference>
<dbReference type="Proteomes" id="UP000315400">
    <property type="component" value="Unassembled WGS sequence"/>
</dbReference>
<comment type="caution">
    <text evidence="2">The sequence shown here is derived from an EMBL/GenBank/DDBJ whole genome shotgun (WGS) entry which is preliminary data.</text>
</comment>
<organism evidence="2 3">
    <name type="scientific">Spiribacter salinus</name>
    <dbReference type="NCBI Taxonomy" id="1335746"/>
    <lineage>
        <taxon>Bacteria</taxon>
        <taxon>Pseudomonadati</taxon>
        <taxon>Pseudomonadota</taxon>
        <taxon>Gammaproteobacteria</taxon>
        <taxon>Chromatiales</taxon>
        <taxon>Ectothiorhodospiraceae</taxon>
        <taxon>Spiribacter</taxon>
    </lineage>
</organism>
<name>A0A540VJF2_9GAMM</name>
<evidence type="ECO:0000259" key="1">
    <source>
        <dbReference type="SMART" id="SM00953"/>
    </source>
</evidence>
<accession>A0A540VJF2</accession>
<evidence type="ECO:0000313" key="2">
    <source>
        <dbReference type="EMBL" id="TQE96899.1"/>
    </source>
</evidence>
<evidence type="ECO:0000313" key="3">
    <source>
        <dbReference type="Proteomes" id="UP000315400"/>
    </source>
</evidence>
<dbReference type="InterPro" id="IPR014914">
    <property type="entry name" value="RES_dom"/>
</dbReference>
<sequence>MADWPRERPQWTHHRVIHTKHPPIDLFESPEHMLLGELESATSDRAVHWHHFVNKADARFGPGWSPVMAAFCYGREARFNTGERGAYYAADSVSTALREWAHHTARAWRQFGFSQEVSATVRCYTGVIVEPLVDVRGDTTVQDPDSYTVSQSLGARLTAAGEFGILYESVRDPGHEAVALLRPPATTPATQAGLYVLRWDGDQFIEYAYTEEFKTL</sequence>